<name>A0AAV7WR85_PLEWA</name>
<dbReference type="Proteomes" id="UP001066276">
    <property type="component" value="Chromosome 1_1"/>
</dbReference>
<feature type="compositionally biased region" description="Polar residues" evidence="1">
    <location>
        <begin position="205"/>
        <end position="214"/>
    </location>
</feature>
<feature type="compositionally biased region" description="Gly residues" evidence="1">
    <location>
        <begin position="115"/>
        <end position="127"/>
    </location>
</feature>
<evidence type="ECO:0000256" key="1">
    <source>
        <dbReference type="SAM" id="MobiDB-lite"/>
    </source>
</evidence>
<reference evidence="2" key="1">
    <citation type="journal article" date="2022" name="bioRxiv">
        <title>Sequencing and chromosome-scale assembly of the giantPleurodeles waltlgenome.</title>
        <authorList>
            <person name="Brown T."/>
            <person name="Elewa A."/>
            <person name="Iarovenko S."/>
            <person name="Subramanian E."/>
            <person name="Araus A.J."/>
            <person name="Petzold A."/>
            <person name="Susuki M."/>
            <person name="Suzuki K.-i.T."/>
            <person name="Hayashi T."/>
            <person name="Toyoda A."/>
            <person name="Oliveira C."/>
            <person name="Osipova E."/>
            <person name="Leigh N.D."/>
            <person name="Simon A."/>
            <person name="Yun M.H."/>
        </authorList>
    </citation>
    <scope>NUCLEOTIDE SEQUENCE</scope>
    <source>
        <strain evidence="2">20211129_DDA</strain>
        <tissue evidence="2">Liver</tissue>
    </source>
</reference>
<evidence type="ECO:0000313" key="2">
    <source>
        <dbReference type="EMBL" id="KAJ1215018.1"/>
    </source>
</evidence>
<feature type="region of interest" description="Disordered" evidence="1">
    <location>
        <begin position="183"/>
        <end position="214"/>
    </location>
</feature>
<protein>
    <submittedName>
        <fullName evidence="2">Uncharacterized protein</fullName>
    </submittedName>
</protein>
<gene>
    <name evidence="2" type="ORF">NDU88_002628</name>
</gene>
<keyword evidence="3" id="KW-1185">Reference proteome</keyword>
<proteinExistence type="predicted"/>
<feature type="compositionally biased region" description="Low complexity" evidence="1">
    <location>
        <begin position="66"/>
        <end position="75"/>
    </location>
</feature>
<evidence type="ECO:0000313" key="3">
    <source>
        <dbReference type="Proteomes" id="UP001066276"/>
    </source>
</evidence>
<organism evidence="2 3">
    <name type="scientific">Pleurodeles waltl</name>
    <name type="common">Iberian ribbed newt</name>
    <dbReference type="NCBI Taxonomy" id="8319"/>
    <lineage>
        <taxon>Eukaryota</taxon>
        <taxon>Metazoa</taxon>
        <taxon>Chordata</taxon>
        <taxon>Craniata</taxon>
        <taxon>Vertebrata</taxon>
        <taxon>Euteleostomi</taxon>
        <taxon>Amphibia</taxon>
        <taxon>Batrachia</taxon>
        <taxon>Caudata</taxon>
        <taxon>Salamandroidea</taxon>
        <taxon>Salamandridae</taxon>
        <taxon>Pleurodelinae</taxon>
        <taxon>Pleurodeles</taxon>
    </lineage>
</organism>
<feature type="region of interest" description="Disordered" evidence="1">
    <location>
        <begin position="61"/>
        <end position="127"/>
    </location>
</feature>
<sequence length="214" mass="22963">MRRGWMLLDELRNGLRQNILYDIIYPPGHTDPERVSLPPPLPIGVTRPECCGAAGVLLRGNREEAAGPGEEASPPRGRRSRAGGLGIEEQLESDPGSRVTLPGSPREHPPRNQRGGSGGEQSGEGAAWGAGLASDLWGARSARSGHYRHATVLGGDGGLDRLVCRLPALPGVTGAQVLRVRRDRPPRESWWSELPLSEGREADRVTNQGKQGSK</sequence>
<accession>A0AAV7WR85</accession>
<comment type="caution">
    <text evidence="2">The sequence shown here is derived from an EMBL/GenBank/DDBJ whole genome shotgun (WGS) entry which is preliminary data.</text>
</comment>
<dbReference type="EMBL" id="JANPWB010000001">
    <property type="protein sequence ID" value="KAJ1215018.1"/>
    <property type="molecule type" value="Genomic_DNA"/>
</dbReference>
<dbReference type="AlphaFoldDB" id="A0AAV7WR85"/>